<proteinExistence type="inferred from homology"/>
<comment type="similarity">
    <text evidence="1">Belongs to the zinc-containing alcohol dehydrogenase family.</text>
</comment>
<evidence type="ECO:0000313" key="4">
    <source>
        <dbReference type="EMBL" id="KAH7305316.1"/>
    </source>
</evidence>
<dbReference type="SUPFAM" id="SSF50129">
    <property type="entry name" value="GroES-like"/>
    <property type="match status" value="1"/>
</dbReference>
<keyword evidence="2" id="KW-0560">Oxidoreductase</keyword>
<organism evidence="4 5">
    <name type="scientific">Stachybotrys elegans</name>
    <dbReference type="NCBI Taxonomy" id="80388"/>
    <lineage>
        <taxon>Eukaryota</taxon>
        <taxon>Fungi</taxon>
        <taxon>Dikarya</taxon>
        <taxon>Ascomycota</taxon>
        <taxon>Pezizomycotina</taxon>
        <taxon>Sordariomycetes</taxon>
        <taxon>Hypocreomycetidae</taxon>
        <taxon>Hypocreales</taxon>
        <taxon>Stachybotryaceae</taxon>
        <taxon>Stachybotrys</taxon>
    </lineage>
</organism>
<dbReference type="GO" id="GO:0016651">
    <property type="term" value="F:oxidoreductase activity, acting on NAD(P)H"/>
    <property type="evidence" value="ECO:0007669"/>
    <property type="project" value="InterPro"/>
</dbReference>
<keyword evidence="5" id="KW-1185">Reference proteome</keyword>
<dbReference type="EMBL" id="JAGPNK010000019">
    <property type="protein sequence ID" value="KAH7305316.1"/>
    <property type="molecule type" value="Genomic_DNA"/>
</dbReference>
<dbReference type="SUPFAM" id="SSF51735">
    <property type="entry name" value="NAD(P)-binding Rossmann-fold domains"/>
    <property type="match status" value="1"/>
</dbReference>
<dbReference type="InterPro" id="IPR013149">
    <property type="entry name" value="ADH-like_C"/>
</dbReference>
<dbReference type="InterPro" id="IPR036291">
    <property type="entry name" value="NAD(P)-bd_dom_sf"/>
</dbReference>
<dbReference type="Proteomes" id="UP000813444">
    <property type="component" value="Unassembled WGS sequence"/>
</dbReference>
<dbReference type="PANTHER" id="PTHR45348">
    <property type="entry name" value="HYPOTHETICAL OXIDOREDUCTASE (EUROFUNG)"/>
    <property type="match status" value="1"/>
</dbReference>
<name>A0A8K0SG44_9HYPO</name>
<comment type="caution">
    <text evidence="4">The sequence shown here is derived from an EMBL/GenBank/DDBJ whole genome shotgun (WGS) entry which is preliminary data.</text>
</comment>
<dbReference type="SMART" id="SM00829">
    <property type="entry name" value="PKS_ER"/>
    <property type="match status" value="1"/>
</dbReference>
<dbReference type="InterPro" id="IPR047122">
    <property type="entry name" value="Trans-enoyl_RdTase-like"/>
</dbReference>
<dbReference type="CDD" id="cd08249">
    <property type="entry name" value="enoyl_reductase_like"/>
    <property type="match status" value="1"/>
</dbReference>
<sequence length="351" mass="37559">MSLINAVIVQHDRTVSIQKVPLPKLHDEWILVQVKAVALNPTDWKKVVMGWTDTGSRLGVDYSGVVEDVGSKVTRFRKGDRVAGLVNGGDTLNHDNGAFATYIIAKECVQIHIPDNLSFEQAATVGLGVVTCGQGLYRALQLPLPDSGSKLPIPVLIHGASTSTGILGIQLAKVSGLFVIATASPHNFQYLESLGADAVFDYHSPTAGSEIRALTENKLKHAWDCAGNGEVICANALSDCEPSRYAGINLSDDGAVLQRINSMVEGPILTAGYDVFGENWAFGDILVPAKPDEMAFASRFLAIAQSMLAEGTLLPVNATVKKFENGLEGVIKGLDELRRGKLSATKLVYTF</sequence>
<evidence type="ECO:0000256" key="1">
    <source>
        <dbReference type="ARBA" id="ARBA00008072"/>
    </source>
</evidence>
<dbReference type="InterPro" id="IPR013154">
    <property type="entry name" value="ADH-like_N"/>
</dbReference>
<dbReference type="AlphaFoldDB" id="A0A8K0SG44"/>
<dbReference type="InterPro" id="IPR011032">
    <property type="entry name" value="GroES-like_sf"/>
</dbReference>
<dbReference type="InterPro" id="IPR020843">
    <property type="entry name" value="ER"/>
</dbReference>
<dbReference type="Gene3D" id="3.40.50.720">
    <property type="entry name" value="NAD(P)-binding Rossmann-like Domain"/>
    <property type="match status" value="1"/>
</dbReference>
<evidence type="ECO:0000259" key="3">
    <source>
        <dbReference type="SMART" id="SM00829"/>
    </source>
</evidence>
<accession>A0A8K0SG44</accession>
<evidence type="ECO:0000256" key="2">
    <source>
        <dbReference type="ARBA" id="ARBA00023002"/>
    </source>
</evidence>
<dbReference type="PANTHER" id="PTHR45348:SF2">
    <property type="entry name" value="ZINC-TYPE ALCOHOL DEHYDROGENASE-LIKE PROTEIN C2E1P3.01"/>
    <property type="match status" value="1"/>
</dbReference>
<dbReference type="Pfam" id="PF00107">
    <property type="entry name" value="ADH_zinc_N"/>
    <property type="match status" value="1"/>
</dbReference>
<evidence type="ECO:0000313" key="5">
    <source>
        <dbReference type="Proteomes" id="UP000813444"/>
    </source>
</evidence>
<protein>
    <submittedName>
        <fullName evidence="4">Chaperonin 10-like protein</fullName>
    </submittedName>
</protein>
<dbReference type="Pfam" id="PF08240">
    <property type="entry name" value="ADH_N"/>
    <property type="match status" value="1"/>
</dbReference>
<feature type="domain" description="Enoyl reductase (ER)" evidence="3">
    <location>
        <begin position="11"/>
        <end position="348"/>
    </location>
</feature>
<dbReference type="Gene3D" id="3.90.180.10">
    <property type="entry name" value="Medium-chain alcohol dehydrogenases, catalytic domain"/>
    <property type="match status" value="1"/>
</dbReference>
<dbReference type="OrthoDB" id="48317at2759"/>
<gene>
    <name evidence="4" type="ORF">B0I35DRAFT_444331</name>
</gene>
<reference evidence="4" key="1">
    <citation type="journal article" date="2021" name="Nat. Commun.">
        <title>Genetic determinants of endophytism in the Arabidopsis root mycobiome.</title>
        <authorList>
            <person name="Mesny F."/>
            <person name="Miyauchi S."/>
            <person name="Thiergart T."/>
            <person name="Pickel B."/>
            <person name="Atanasova L."/>
            <person name="Karlsson M."/>
            <person name="Huettel B."/>
            <person name="Barry K.W."/>
            <person name="Haridas S."/>
            <person name="Chen C."/>
            <person name="Bauer D."/>
            <person name="Andreopoulos W."/>
            <person name="Pangilinan J."/>
            <person name="LaButti K."/>
            <person name="Riley R."/>
            <person name="Lipzen A."/>
            <person name="Clum A."/>
            <person name="Drula E."/>
            <person name="Henrissat B."/>
            <person name="Kohler A."/>
            <person name="Grigoriev I.V."/>
            <person name="Martin F.M."/>
            <person name="Hacquard S."/>
        </authorList>
    </citation>
    <scope>NUCLEOTIDE SEQUENCE</scope>
    <source>
        <strain evidence="4">MPI-CAGE-CH-0235</strain>
    </source>
</reference>